<accession>A0AAV4B3L6</accession>
<evidence type="ECO:0000313" key="2">
    <source>
        <dbReference type="Proteomes" id="UP000735302"/>
    </source>
</evidence>
<dbReference type="EMBL" id="BLXT01004491">
    <property type="protein sequence ID" value="GFO13411.1"/>
    <property type="molecule type" value="Genomic_DNA"/>
</dbReference>
<sequence>MIGLQAKRIRNISASLDLFYLHKQSVASSGNGSGGELTVTNEDNKQRCLQAKLLYQTLLGKCEEAGRRHSQWKLAVEVVKPLASECTGWSGERIMSKVPKETVHRGSNWIQLKKEDVCSVVY</sequence>
<dbReference type="AlphaFoldDB" id="A0AAV4B3L6"/>
<evidence type="ECO:0000313" key="1">
    <source>
        <dbReference type="EMBL" id="GFO13411.1"/>
    </source>
</evidence>
<protein>
    <submittedName>
        <fullName evidence="1">Uncharacterized protein</fullName>
    </submittedName>
</protein>
<reference evidence="1 2" key="1">
    <citation type="journal article" date="2021" name="Elife">
        <title>Chloroplast acquisition without the gene transfer in kleptoplastic sea slugs, Plakobranchus ocellatus.</title>
        <authorList>
            <person name="Maeda T."/>
            <person name="Takahashi S."/>
            <person name="Yoshida T."/>
            <person name="Shimamura S."/>
            <person name="Takaki Y."/>
            <person name="Nagai Y."/>
            <person name="Toyoda A."/>
            <person name="Suzuki Y."/>
            <person name="Arimoto A."/>
            <person name="Ishii H."/>
            <person name="Satoh N."/>
            <person name="Nishiyama T."/>
            <person name="Hasebe M."/>
            <person name="Maruyama T."/>
            <person name="Minagawa J."/>
            <person name="Obokata J."/>
            <person name="Shigenobu S."/>
        </authorList>
    </citation>
    <scope>NUCLEOTIDE SEQUENCE [LARGE SCALE GENOMIC DNA]</scope>
</reference>
<comment type="caution">
    <text evidence="1">The sequence shown here is derived from an EMBL/GenBank/DDBJ whole genome shotgun (WGS) entry which is preliminary data.</text>
</comment>
<organism evidence="1 2">
    <name type="scientific">Plakobranchus ocellatus</name>
    <dbReference type="NCBI Taxonomy" id="259542"/>
    <lineage>
        <taxon>Eukaryota</taxon>
        <taxon>Metazoa</taxon>
        <taxon>Spiralia</taxon>
        <taxon>Lophotrochozoa</taxon>
        <taxon>Mollusca</taxon>
        <taxon>Gastropoda</taxon>
        <taxon>Heterobranchia</taxon>
        <taxon>Euthyneura</taxon>
        <taxon>Panpulmonata</taxon>
        <taxon>Sacoglossa</taxon>
        <taxon>Placobranchoidea</taxon>
        <taxon>Plakobranchidae</taxon>
        <taxon>Plakobranchus</taxon>
    </lineage>
</organism>
<proteinExistence type="predicted"/>
<dbReference type="Proteomes" id="UP000735302">
    <property type="component" value="Unassembled WGS sequence"/>
</dbReference>
<name>A0AAV4B3L6_9GAST</name>
<gene>
    <name evidence="1" type="ORF">PoB_003991600</name>
</gene>
<keyword evidence="2" id="KW-1185">Reference proteome</keyword>